<evidence type="ECO:0000256" key="2">
    <source>
        <dbReference type="ARBA" id="ARBA00022714"/>
    </source>
</evidence>
<evidence type="ECO:0000256" key="1">
    <source>
        <dbReference type="ARBA" id="ARBA00022448"/>
    </source>
</evidence>
<dbReference type="GO" id="GO:0051537">
    <property type="term" value="F:2 iron, 2 sulfur cluster binding"/>
    <property type="evidence" value="ECO:0007669"/>
    <property type="project" value="UniProtKB-KW"/>
</dbReference>
<comment type="caution">
    <text evidence="11">The sequence shown here is derived from an EMBL/GenBank/DDBJ whole genome shotgun (WGS) entry which is preliminary data.</text>
</comment>
<evidence type="ECO:0000256" key="7">
    <source>
        <dbReference type="ARBA" id="ARBA00034078"/>
    </source>
</evidence>
<gene>
    <name evidence="11" type="ORF">GTW09_04570</name>
</gene>
<dbReference type="InterPro" id="IPR052371">
    <property type="entry name" value="BFD-associated_ferredoxin"/>
</dbReference>
<dbReference type="Gene3D" id="1.10.10.1100">
    <property type="entry name" value="BFD-like [2Fe-2S]-binding domain"/>
    <property type="match status" value="1"/>
</dbReference>
<accession>A0A6L9MRP4</accession>
<dbReference type="Proteomes" id="UP000478837">
    <property type="component" value="Unassembled WGS sequence"/>
</dbReference>
<dbReference type="AlphaFoldDB" id="A0A6L9MRP4"/>
<comment type="cofactor">
    <cofactor evidence="7">
        <name>[2Fe-2S] cluster</name>
        <dbReference type="ChEBI" id="CHEBI:190135"/>
    </cofactor>
</comment>
<keyword evidence="12" id="KW-1185">Reference proteome</keyword>
<reference evidence="11 12" key="1">
    <citation type="submission" date="2020-01" db="EMBL/GenBank/DDBJ databases">
        <title>Genomes of bacteria type strains.</title>
        <authorList>
            <person name="Chen J."/>
            <person name="Zhu S."/>
            <person name="Yang J."/>
        </authorList>
    </citation>
    <scope>NUCLEOTIDE SEQUENCE [LARGE SCALE GENOMIC DNA]</scope>
    <source>
        <strain evidence="11 12">LMG 22958</strain>
    </source>
</reference>
<proteinExistence type="inferred from homology"/>
<dbReference type="EMBL" id="JAAAWP010000002">
    <property type="protein sequence ID" value="NDW20792.1"/>
    <property type="molecule type" value="Genomic_DNA"/>
</dbReference>
<dbReference type="InterPro" id="IPR007419">
    <property type="entry name" value="BFD-like_2Fe2S-bd_dom"/>
</dbReference>
<evidence type="ECO:0000256" key="4">
    <source>
        <dbReference type="ARBA" id="ARBA00022982"/>
    </source>
</evidence>
<keyword evidence="5" id="KW-0408">Iron</keyword>
<feature type="domain" description="BFD-like [2Fe-2S]-binding" evidence="10">
    <location>
        <begin position="3"/>
        <end position="51"/>
    </location>
</feature>
<evidence type="ECO:0000313" key="11">
    <source>
        <dbReference type="EMBL" id="NDW20792.1"/>
    </source>
</evidence>
<evidence type="ECO:0000256" key="3">
    <source>
        <dbReference type="ARBA" id="ARBA00022723"/>
    </source>
</evidence>
<evidence type="ECO:0000313" key="12">
    <source>
        <dbReference type="Proteomes" id="UP000478837"/>
    </source>
</evidence>
<dbReference type="PANTHER" id="PTHR37424:SF1">
    <property type="entry name" value="BACTERIOFERRITIN-ASSOCIATED FERREDOXIN"/>
    <property type="match status" value="1"/>
</dbReference>
<name>A0A6L9MRP4_9ALTE</name>
<keyword evidence="1" id="KW-0813">Transport</keyword>
<evidence type="ECO:0000256" key="6">
    <source>
        <dbReference type="ARBA" id="ARBA00023014"/>
    </source>
</evidence>
<keyword evidence="6" id="KW-0411">Iron-sulfur</keyword>
<keyword evidence="4" id="KW-0249">Electron transport</keyword>
<evidence type="ECO:0000256" key="8">
    <source>
        <dbReference type="ARBA" id="ARBA00039386"/>
    </source>
</evidence>
<keyword evidence="3" id="KW-0479">Metal-binding</keyword>
<evidence type="ECO:0000259" key="10">
    <source>
        <dbReference type="Pfam" id="PF04324"/>
    </source>
</evidence>
<dbReference type="InterPro" id="IPR041854">
    <property type="entry name" value="BFD-like_2Fe2S-bd_dom_sf"/>
</dbReference>
<dbReference type="GO" id="GO:0046872">
    <property type="term" value="F:metal ion binding"/>
    <property type="evidence" value="ECO:0007669"/>
    <property type="project" value="UniProtKB-KW"/>
</dbReference>
<organism evidence="11 12">
    <name type="scientific">Alteromonas hispanica</name>
    <dbReference type="NCBI Taxonomy" id="315421"/>
    <lineage>
        <taxon>Bacteria</taxon>
        <taxon>Pseudomonadati</taxon>
        <taxon>Pseudomonadota</taxon>
        <taxon>Gammaproteobacteria</taxon>
        <taxon>Alteromonadales</taxon>
        <taxon>Alteromonadaceae</taxon>
        <taxon>Alteromonas/Salinimonas group</taxon>
        <taxon>Alteromonas</taxon>
    </lineage>
</organism>
<dbReference type="Pfam" id="PF04324">
    <property type="entry name" value="Fer2_BFD"/>
    <property type="match status" value="1"/>
</dbReference>
<evidence type="ECO:0000256" key="9">
    <source>
        <dbReference type="ARBA" id="ARBA00046332"/>
    </source>
</evidence>
<sequence length="64" mass="7053">MFVCMCYGVTDKSIRAAVETNGVGNMRELREHLELGSQCGKCIGMAQQIIDQTIIDESLFKNVG</sequence>
<dbReference type="PANTHER" id="PTHR37424">
    <property type="entry name" value="BACTERIOFERRITIN-ASSOCIATED FERREDOXIN"/>
    <property type="match status" value="1"/>
</dbReference>
<protein>
    <recommendedName>
        <fullName evidence="8">Bacterioferritin-associated ferredoxin</fullName>
    </recommendedName>
</protein>
<evidence type="ECO:0000256" key="5">
    <source>
        <dbReference type="ARBA" id="ARBA00023004"/>
    </source>
</evidence>
<dbReference type="CDD" id="cd19945">
    <property type="entry name" value="Fer2_BFD"/>
    <property type="match status" value="1"/>
</dbReference>
<dbReference type="RefSeq" id="WP_032094496.1">
    <property type="nucleotide sequence ID" value="NZ_JAAAWP010000002.1"/>
</dbReference>
<keyword evidence="2" id="KW-0001">2Fe-2S</keyword>
<comment type="similarity">
    <text evidence="9">Belongs to the Bfd family.</text>
</comment>